<evidence type="ECO:0000256" key="1">
    <source>
        <dbReference type="ARBA" id="ARBA00004613"/>
    </source>
</evidence>
<dbReference type="STRING" id="1661398.A0A482V894"/>
<dbReference type="Proteomes" id="UP000292052">
    <property type="component" value="Unassembled WGS sequence"/>
</dbReference>
<evidence type="ECO:0000256" key="4">
    <source>
        <dbReference type="ARBA" id="ARBA00024195"/>
    </source>
</evidence>
<dbReference type="InterPro" id="IPR001314">
    <property type="entry name" value="Peptidase_S1A"/>
</dbReference>
<name>A0A482V894_ASBVE</name>
<dbReference type="InterPro" id="IPR018114">
    <property type="entry name" value="TRYPSIN_HIS"/>
</dbReference>
<proteinExistence type="inferred from homology"/>
<dbReference type="InterPro" id="IPR001254">
    <property type="entry name" value="Trypsin_dom"/>
</dbReference>
<keyword evidence="9" id="KW-0378">Hydrolase</keyword>
<dbReference type="EMBL" id="QDEB01128080">
    <property type="protein sequence ID" value="RZB39453.1"/>
    <property type="molecule type" value="Genomic_DNA"/>
</dbReference>
<dbReference type="Gene3D" id="2.40.10.10">
    <property type="entry name" value="Trypsin-like serine proteases"/>
    <property type="match status" value="5"/>
</dbReference>
<dbReference type="PROSITE" id="PS00134">
    <property type="entry name" value="TRYPSIN_HIS"/>
    <property type="match status" value="2"/>
</dbReference>
<dbReference type="SUPFAM" id="SSF50494">
    <property type="entry name" value="Trypsin-like serine proteases"/>
    <property type="match status" value="3"/>
</dbReference>
<dbReference type="PANTHER" id="PTHR24258">
    <property type="entry name" value="SERINE PROTEASE-RELATED"/>
    <property type="match status" value="1"/>
</dbReference>
<evidence type="ECO:0000256" key="5">
    <source>
        <dbReference type="ARBA" id="ARBA00068096"/>
    </source>
</evidence>
<keyword evidence="2" id="KW-0964">Secreted</keyword>
<dbReference type="CDD" id="cd00190">
    <property type="entry name" value="Tryp_SPc"/>
    <property type="match status" value="2"/>
</dbReference>
<accession>A0A482V894</accession>
<evidence type="ECO:0000256" key="3">
    <source>
        <dbReference type="ARBA" id="ARBA00023157"/>
    </source>
</evidence>
<comment type="caution">
    <text evidence="9">The sequence shown here is derived from an EMBL/GenBank/DDBJ whole genome shotgun (WGS) entry which is preliminary data.</text>
</comment>
<comment type="subcellular location">
    <subcellularLocation>
        <location evidence="1">Secreted</location>
    </subcellularLocation>
</comment>
<reference evidence="9 10" key="1">
    <citation type="submission" date="2017-03" db="EMBL/GenBank/DDBJ databases">
        <title>Genome of the blue death feigning beetle - Asbolus verrucosus.</title>
        <authorList>
            <person name="Rider S.D."/>
        </authorList>
    </citation>
    <scope>NUCLEOTIDE SEQUENCE [LARGE SCALE GENOMIC DNA]</scope>
    <source>
        <strain evidence="9">Butters</strain>
        <tissue evidence="9">Head and leg muscle</tissue>
    </source>
</reference>
<feature type="non-terminal residue" evidence="9">
    <location>
        <position position="806"/>
    </location>
</feature>
<keyword evidence="9" id="KW-0645">Protease</keyword>
<evidence type="ECO:0000259" key="8">
    <source>
        <dbReference type="PROSITE" id="PS50240"/>
    </source>
</evidence>
<evidence type="ECO:0000256" key="2">
    <source>
        <dbReference type="ARBA" id="ARBA00022525"/>
    </source>
</evidence>
<dbReference type="SMART" id="SM00020">
    <property type="entry name" value="Tryp_SPc"/>
    <property type="match status" value="2"/>
</dbReference>
<keyword evidence="3" id="KW-1015">Disulfide bond</keyword>
<dbReference type="InterPro" id="IPR009003">
    <property type="entry name" value="Peptidase_S1_PA"/>
</dbReference>
<dbReference type="GO" id="GO:0004252">
    <property type="term" value="F:serine-type endopeptidase activity"/>
    <property type="evidence" value="ECO:0007669"/>
    <property type="project" value="InterPro"/>
</dbReference>
<evidence type="ECO:0000313" key="9">
    <source>
        <dbReference type="EMBL" id="RZB39453.1"/>
    </source>
</evidence>
<sequence>MVEIFQKTNNNKRPYRFKCTGSLIHPKVVLTATHCVKSSSKQSLKVVATGKELFQNIGVLPENERNVLEIIKHSQYYSGGLYNDIALLVLQEEYKYSKYPLNSICLPDKSQNFTGRKCLAVGWGENPDHAPVPLKKVDVPIVNFQECQNLLRKTRLGDHFNLHSSFLCAGGEEGKDTCKGDGGGPLICLGENYNYVQTGIVSWGIGCGVVNQPGLYTDVVQFRDWIKQELTKYGKNRPQLTVNRETQIFSQIFNLERREVEEFPERVLAPVFHTIFAIMDLLIPMEKELSILGPCENYIDVCCDKGSEVDVPITPTPSPVKRSGCGHHNPDGIGFRITGNSDHEAQYGEFPWMVAVLREETIEGNAQSLNVYQCGGALIHPQVVVTAAHCVNSKKQFKIRAGEWDTQTKKELYPHQDREVESVTIHPQYYAGALYNDIALLFLKTPVEIAENVNVVCLPTQNTNVDLARCYASGWGKDVFGKEGRYQVILKKIELPVVPRDTCQEDLRKTRLGKHFELHKSFICAGGEPGKDTCKGDGGSPLVCPIPGQNERYQQAGIVAWGIGCGETGTPGVYVNVALFRDWIDQQMELKNIDTKYYQMWVLKLITFCGGLTYGFGNFIMEGYEEVPTSTMGSFGAYTKCGEGDRQGLDKCVEYFRCDGETKTIIPEGVNKNGFGIIDIRFGENSCEHPLDVCCKIPEGGDPGITPSEPVSPSTQGPLPPTEEPLPPPILPSFCGIRNNNGIDFKITGNNHNEAEYGEFPWMVGILKKKHVPSVDALIECGGSLIAPRVVLTGAHCVHKVMEEVL</sequence>
<gene>
    <name evidence="9" type="ORF">BDFB_003390</name>
</gene>
<protein>
    <recommendedName>
        <fullName evidence="5">Phenoloxidase-activating factor 2</fullName>
    </recommendedName>
    <alternativeName>
        <fullName evidence="6">Prophenoloxidase-activating factor II</fullName>
    </alternativeName>
</protein>
<evidence type="ECO:0000256" key="7">
    <source>
        <dbReference type="SAM" id="MobiDB-lite"/>
    </source>
</evidence>
<dbReference type="AlphaFoldDB" id="A0A482V894"/>
<keyword evidence="10" id="KW-1185">Reference proteome</keyword>
<dbReference type="PRINTS" id="PR00722">
    <property type="entry name" value="CHYMOTRYPSIN"/>
</dbReference>
<dbReference type="Pfam" id="PF00089">
    <property type="entry name" value="Trypsin"/>
    <property type="match status" value="3"/>
</dbReference>
<organism evidence="9 10">
    <name type="scientific">Asbolus verrucosus</name>
    <name type="common">Desert ironclad beetle</name>
    <dbReference type="NCBI Taxonomy" id="1661398"/>
    <lineage>
        <taxon>Eukaryota</taxon>
        <taxon>Metazoa</taxon>
        <taxon>Ecdysozoa</taxon>
        <taxon>Arthropoda</taxon>
        <taxon>Hexapoda</taxon>
        <taxon>Insecta</taxon>
        <taxon>Pterygota</taxon>
        <taxon>Neoptera</taxon>
        <taxon>Endopterygota</taxon>
        <taxon>Coleoptera</taxon>
        <taxon>Polyphaga</taxon>
        <taxon>Cucujiformia</taxon>
        <taxon>Tenebrionidae</taxon>
        <taxon>Pimeliinae</taxon>
        <taxon>Asbolus</taxon>
    </lineage>
</organism>
<dbReference type="FunFam" id="2.40.10.10:FF:000002">
    <property type="entry name" value="Transmembrane protease serine"/>
    <property type="match status" value="1"/>
</dbReference>
<comment type="similarity">
    <text evidence="4">Belongs to the peptidase S1 family. CLIP subfamily.</text>
</comment>
<feature type="domain" description="Peptidase S1" evidence="8">
    <location>
        <begin position="337"/>
        <end position="589"/>
    </location>
</feature>
<dbReference type="FunFam" id="2.40.10.10:FF:000038">
    <property type="entry name" value="Serine protease"/>
    <property type="match status" value="1"/>
</dbReference>
<dbReference type="Pfam" id="PF18322">
    <property type="entry name" value="CLIP_1"/>
    <property type="match status" value="1"/>
</dbReference>
<evidence type="ECO:0000256" key="6">
    <source>
        <dbReference type="ARBA" id="ARBA00076468"/>
    </source>
</evidence>
<dbReference type="PROSITE" id="PS50240">
    <property type="entry name" value="TRYPSIN_DOM"/>
    <property type="match status" value="2"/>
</dbReference>
<evidence type="ECO:0000313" key="10">
    <source>
        <dbReference type="Proteomes" id="UP000292052"/>
    </source>
</evidence>
<dbReference type="OrthoDB" id="6261922at2759"/>
<dbReference type="GO" id="GO:0005576">
    <property type="term" value="C:extracellular region"/>
    <property type="evidence" value="ECO:0007669"/>
    <property type="project" value="UniProtKB-SubCell"/>
</dbReference>
<dbReference type="InterPro" id="IPR041515">
    <property type="entry name" value="PPAF-2-like_Clip"/>
</dbReference>
<feature type="domain" description="Peptidase S1" evidence="8">
    <location>
        <begin position="1"/>
        <end position="231"/>
    </location>
</feature>
<dbReference type="GO" id="GO:0006508">
    <property type="term" value="P:proteolysis"/>
    <property type="evidence" value="ECO:0007669"/>
    <property type="project" value="UniProtKB-KW"/>
</dbReference>
<dbReference type="InterPro" id="IPR043504">
    <property type="entry name" value="Peptidase_S1_PA_chymotrypsin"/>
</dbReference>
<feature type="region of interest" description="Disordered" evidence="7">
    <location>
        <begin position="704"/>
        <end position="725"/>
    </location>
</feature>
<dbReference type="PANTHER" id="PTHR24258:SF129">
    <property type="entry name" value="LP15124P-RELATED"/>
    <property type="match status" value="1"/>
</dbReference>